<proteinExistence type="predicted"/>
<organism evidence="1">
    <name type="scientific">Clastoptera arizonana</name>
    <name type="common">Arizona spittle bug</name>
    <dbReference type="NCBI Taxonomy" id="38151"/>
    <lineage>
        <taxon>Eukaryota</taxon>
        <taxon>Metazoa</taxon>
        <taxon>Ecdysozoa</taxon>
        <taxon>Arthropoda</taxon>
        <taxon>Hexapoda</taxon>
        <taxon>Insecta</taxon>
        <taxon>Pterygota</taxon>
        <taxon>Neoptera</taxon>
        <taxon>Paraneoptera</taxon>
        <taxon>Hemiptera</taxon>
        <taxon>Auchenorrhyncha</taxon>
        <taxon>Cercopoidea</taxon>
        <taxon>Clastopteridae</taxon>
        <taxon>Clastoptera</taxon>
    </lineage>
</organism>
<protein>
    <submittedName>
        <fullName evidence="1">Uncharacterized protein</fullName>
    </submittedName>
</protein>
<sequence>FKYTFTNGRNINSRETNSYVYTSVFTRTSSPFHRKNNDSKNLASKDVIVLYMMFRWCCWTNDLEAFPVDDSRAGLVVLLLGDPHLLEGGQRGQDGPTDPYGVL</sequence>
<dbReference type="AlphaFoldDB" id="A0A1B6DCT7"/>
<dbReference type="EMBL" id="GEDC01013810">
    <property type="protein sequence ID" value="JAS23488.1"/>
    <property type="molecule type" value="Transcribed_RNA"/>
</dbReference>
<evidence type="ECO:0000313" key="1">
    <source>
        <dbReference type="EMBL" id="JAS23488.1"/>
    </source>
</evidence>
<name>A0A1B6DCT7_9HEMI</name>
<gene>
    <name evidence="1" type="ORF">g.13128</name>
</gene>
<feature type="non-terminal residue" evidence="1">
    <location>
        <position position="103"/>
    </location>
</feature>
<accession>A0A1B6DCT7</accession>
<reference evidence="1" key="1">
    <citation type="submission" date="2015-12" db="EMBL/GenBank/DDBJ databases">
        <title>De novo transcriptome assembly of four potential Pierce s Disease insect vectors from Arizona vineyards.</title>
        <authorList>
            <person name="Tassone E.E."/>
        </authorList>
    </citation>
    <scope>NUCLEOTIDE SEQUENCE</scope>
</reference>
<feature type="non-terminal residue" evidence="1">
    <location>
        <position position="1"/>
    </location>
</feature>